<proteinExistence type="predicted"/>
<evidence type="ECO:0000313" key="1">
    <source>
        <dbReference type="EMBL" id="CUV03376.1"/>
    </source>
</evidence>
<sequence>MLKAAKEKGVSIQPKLCLADDLIHVLRTDGQAGFSRRIAEEVAKLEPEVDSVLLSQFSMAAALSHVSSVANVPILSAPHCSALAFKKLLSSSVTV</sequence>
<organism evidence="1">
    <name type="scientific">hydrothermal vent metagenome</name>
    <dbReference type="NCBI Taxonomy" id="652676"/>
    <lineage>
        <taxon>unclassified sequences</taxon>
        <taxon>metagenomes</taxon>
        <taxon>ecological metagenomes</taxon>
    </lineage>
</organism>
<reference evidence="1" key="1">
    <citation type="submission" date="2015-10" db="EMBL/GenBank/DDBJ databases">
        <authorList>
            <person name="Gilbert D.G."/>
        </authorList>
    </citation>
    <scope>NUCLEOTIDE SEQUENCE</scope>
</reference>
<dbReference type="AlphaFoldDB" id="A0A160VAY8"/>
<gene>
    <name evidence="1" type="ORF">MGWOODY_Clf2593</name>
</gene>
<accession>A0A160VAY8</accession>
<dbReference type="EMBL" id="FAXA01000400">
    <property type="protein sequence ID" value="CUV03376.1"/>
    <property type="molecule type" value="Genomic_DNA"/>
</dbReference>
<name>A0A160VAY8_9ZZZZ</name>
<protein>
    <submittedName>
        <fullName evidence="1">Uncharacterized protein</fullName>
    </submittedName>
</protein>